<evidence type="ECO:0000313" key="12">
    <source>
        <dbReference type="EMBL" id="CAA6829176.1"/>
    </source>
</evidence>
<evidence type="ECO:0000259" key="10">
    <source>
        <dbReference type="PROSITE" id="PS51194"/>
    </source>
</evidence>
<dbReference type="SUPFAM" id="SSF52540">
    <property type="entry name" value="P-loop containing nucleoside triphosphate hydrolases"/>
    <property type="match status" value="2"/>
</dbReference>
<dbReference type="InterPro" id="IPR050079">
    <property type="entry name" value="DEAD_box_RNA_helicase"/>
</dbReference>
<protein>
    <submittedName>
        <fullName evidence="12">RNA helicase</fullName>
    </submittedName>
</protein>
<dbReference type="Pfam" id="PF00271">
    <property type="entry name" value="Helicase_C"/>
    <property type="match status" value="1"/>
</dbReference>
<feature type="domain" description="Helicase ATP-binding" evidence="9">
    <location>
        <begin position="32"/>
        <end position="206"/>
    </location>
</feature>
<dbReference type="InterPro" id="IPR044742">
    <property type="entry name" value="DEAD/DEAH_RhlB"/>
</dbReference>
<dbReference type="PANTHER" id="PTHR47959">
    <property type="entry name" value="ATP-DEPENDENT RNA HELICASE RHLE-RELATED"/>
    <property type="match status" value="1"/>
</dbReference>
<feature type="short sequence motif" description="Q motif" evidence="6">
    <location>
        <begin position="1"/>
        <end position="29"/>
    </location>
</feature>
<dbReference type="PROSITE" id="PS00039">
    <property type="entry name" value="DEAD_ATP_HELICASE"/>
    <property type="match status" value="1"/>
</dbReference>
<dbReference type="Gene3D" id="3.40.50.300">
    <property type="entry name" value="P-loop containing nucleotide triphosphate hydrolases"/>
    <property type="match status" value="2"/>
</dbReference>
<dbReference type="InterPro" id="IPR014014">
    <property type="entry name" value="RNA_helicase_DEAD_Q_motif"/>
</dbReference>
<dbReference type="SMART" id="SM00487">
    <property type="entry name" value="DEXDc"/>
    <property type="match status" value="1"/>
</dbReference>
<evidence type="ECO:0000256" key="2">
    <source>
        <dbReference type="ARBA" id="ARBA00022801"/>
    </source>
</evidence>
<feature type="compositionally biased region" description="Low complexity" evidence="8">
    <location>
        <begin position="392"/>
        <end position="410"/>
    </location>
</feature>
<dbReference type="InterPro" id="IPR001650">
    <property type="entry name" value="Helicase_C-like"/>
</dbReference>
<feature type="domain" description="DEAD-box RNA helicase Q" evidence="11">
    <location>
        <begin position="1"/>
        <end position="29"/>
    </location>
</feature>
<feature type="compositionally biased region" description="Basic residues" evidence="8">
    <location>
        <begin position="411"/>
        <end position="427"/>
    </location>
</feature>
<accession>A0A6S6U7S6</accession>
<dbReference type="GO" id="GO:0005829">
    <property type="term" value="C:cytosol"/>
    <property type="evidence" value="ECO:0007669"/>
    <property type="project" value="TreeGrafter"/>
</dbReference>
<feature type="domain" description="Helicase C-terminal" evidence="10">
    <location>
        <begin position="228"/>
        <end position="377"/>
    </location>
</feature>
<dbReference type="PROSITE" id="PS51194">
    <property type="entry name" value="HELICASE_CTER"/>
    <property type="match status" value="1"/>
</dbReference>
<dbReference type="GO" id="GO:0005524">
    <property type="term" value="F:ATP binding"/>
    <property type="evidence" value="ECO:0007669"/>
    <property type="project" value="UniProtKB-KW"/>
</dbReference>
<proteinExistence type="inferred from homology"/>
<keyword evidence="2 7" id="KW-0378">Hydrolase</keyword>
<dbReference type="PANTHER" id="PTHR47959:SF13">
    <property type="entry name" value="ATP-DEPENDENT RNA HELICASE RHLE"/>
    <property type="match status" value="1"/>
</dbReference>
<dbReference type="PROSITE" id="PS51192">
    <property type="entry name" value="HELICASE_ATP_BIND_1"/>
    <property type="match status" value="1"/>
</dbReference>
<dbReference type="GO" id="GO:0003724">
    <property type="term" value="F:RNA helicase activity"/>
    <property type="evidence" value="ECO:0007669"/>
    <property type="project" value="InterPro"/>
</dbReference>
<dbReference type="Pfam" id="PF00270">
    <property type="entry name" value="DEAD"/>
    <property type="match status" value="1"/>
</dbReference>
<evidence type="ECO:0000256" key="3">
    <source>
        <dbReference type="ARBA" id="ARBA00022806"/>
    </source>
</evidence>
<evidence type="ECO:0000256" key="6">
    <source>
        <dbReference type="PROSITE-ProRule" id="PRU00552"/>
    </source>
</evidence>
<name>A0A6S6U7S6_9BACT</name>
<dbReference type="GO" id="GO:0016787">
    <property type="term" value="F:hydrolase activity"/>
    <property type="evidence" value="ECO:0007669"/>
    <property type="project" value="UniProtKB-KW"/>
</dbReference>
<evidence type="ECO:0000256" key="1">
    <source>
        <dbReference type="ARBA" id="ARBA00022741"/>
    </source>
</evidence>
<sequence>MTFEELELDYDLLDALDAMGFVDATPIQEQAIPLILEGKDMIACAQTGTGKTAAFILPILHKLAENPTADVNTLVICPTRELAIQIEKQVQGFAYFVGVSSIAVYGGSGGDDFAQQKRALTQGSNIVVATPGKLISHLNLGYVKFGNVEHLILDEADRMLDMGFMDDIQKIISYLPKKRQNLMFSATMAPKIRTLANQILTKPEIINIALAKPAEGVLQAVYMTYDNQKTRLIHGLLSDKPEYERILIFTSTKRKVSEIARSLKKDGFSVAGISSDLDQSAREKVLLEFKQKAVRILVATDILSRGVDIKDINLVINYDVPGDAADYVHRVGRTARASTTGVALTFVNPDDMFNFSRIEKLIETKIPQVALPKELGEGPQYKVRGNGGGGSRNYKGGQNKSRNKSSNNSNRNKRNPKKSNHNRKKPNSRGPKTNTQRPKDKS</sequence>
<dbReference type="GO" id="GO:0003676">
    <property type="term" value="F:nucleic acid binding"/>
    <property type="evidence" value="ECO:0007669"/>
    <property type="project" value="InterPro"/>
</dbReference>
<keyword evidence="3 7" id="KW-0347">Helicase</keyword>
<reference evidence="12" key="1">
    <citation type="submission" date="2020-01" db="EMBL/GenBank/DDBJ databases">
        <authorList>
            <person name="Meier V. D."/>
            <person name="Meier V D."/>
        </authorList>
    </citation>
    <scope>NUCLEOTIDE SEQUENCE</scope>
    <source>
        <strain evidence="12">HLG_WM_MAG_10</strain>
    </source>
</reference>
<dbReference type="AlphaFoldDB" id="A0A6S6U7S6"/>
<dbReference type="CDD" id="cd18787">
    <property type="entry name" value="SF2_C_DEAD"/>
    <property type="match status" value="1"/>
</dbReference>
<evidence type="ECO:0000259" key="9">
    <source>
        <dbReference type="PROSITE" id="PS51192"/>
    </source>
</evidence>
<feature type="region of interest" description="Disordered" evidence="8">
    <location>
        <begin position="377"/>
        <end position="442"/>
    </location>
</feature>
<dbReference type="EMBL" id="CACVAQ010000469">
    <property type="protein sequence ID" value="CAA6829176.1"/>
    <property type="molecule type" value="Genomic_DNA"/>
</dbReference>
<dbReference type="InterPro" id="IPR014001">
    <property type="entry name" value="Helicase_ATP-bd"/>
</dbReference>
<evidence type="ECO:0000256" key="7">
    <source>
        <dbReference type="RuleBase" id="RU000492"/>
    </source>
</evidence>
<keyword evidence="4 7" id="KW-0067">ATP-binding</keyword>
<dbReference type="SMART" id="SM00490">
    <property type="entry name" value="HELICc"/>
    <property type="match status" value="1"/>
</dbReference>
<evidence type="ECO:0000256" key="5">
    <source>
        <dbReference type="ARBA" id="ARBA00038437"/>
    </source>
</evidence>
<gene>
    <name evidence="12" type="ORF">HELGO_WM23975</name>
</gene>
<organism evidence="12">
    <name type="scientific">uncultured Aureispira sp</name>
    <dbReference type="NCBI Taxonomy" id="1331704"/>
    <lineage>
        <taxon>Bacteria</taxon>
        <taxon>Pseudomonadati</taxon>
        <taxon>Bacteroidota</taxon>
        <taxon>Saprospiria</taxon>
        <taxon>Saprospirales</taxon>
        <taxon>Saprospiraceae</taxon>
        <taxon>Aureispira</taxon>
        <taxon>environmental samples</taxon>
    </lineage>
</organism>
<evidence type="ECO:0000256" key="4">
    <source>
        <dbReference type="ARBA" id="ARBA00022840"/>
    </source>
</evidence>
<keyword evidence="1 7" id="KW-0547">Nucleotide-binding</keyword>
<evidence type="ECO:0000259" key="11">
    <source>
        <dbReference type="PROSITE" id="PS51195"/>
    </source>
</evidence>
<comment type="similarity">
    <text evidence="5 7">Belongs to the DEAD box helicase family.</text>
</comment>
<evidence type="ECO:0000256" key="8">
    <source>
        <dbReference type="SAM" id="MobiDB-lite"/>
    </source>
</evidence>
<dbReference type="PROSITE" id="PS51195">
    <property type="entry name" value="Q_MOTIF"/>
    <property type="match status" value="1"/>
</dbReference>
<dbReference type="InterPro" id="IPR011545">
    <property type="entry name" value="DEAD/DEAH_box_helicase_dom"/>
</dbReference>
<dbReference type="CDD" id="cd00268">
    <property type="entry name" value="DEADc"/>
    <property type="match status" value="1"/>
</dbReference>
<dbReference type="InterPro" id="IPR027417">
    <property type="entry name" value="P-loop_NTPase"/>
</dbReference>
<dbReference type="InterPro" id="IPR000629">
    <property type="entry name" value="RNA-helicase_DEAD-box_CS"/>
</dbReference>